<gene>
    <name evidence="2" type="ORF">EYF80_023114</name>
</gene>
<organism evidence="2 3">
    <name type="scientific">Liparis tanakae</name>
    <name type="common">Tanaka's snailfish</name>
    <dbReference type="NCBI Taxonomy" id="230148"/>
    <lineage>
        <taxon>Eukaryota</taxon>
        <taxon>Metazoa</taxon>
        <taxon>Chordata</taxon>
        <taxon>Craniata</taxon>
        <taxon>Vertebrata</taxon>
        <taxon>Euteleostomi</taxon>
        <taxon>Actinopterygii</taxon>
        <taxon>Neopterygii</taxon>
        <taxon>Teleostei</taxon>
        <taxon>Neoteleostei</taxon>
        <taxon>Acanthomorphata</taxon>
        <taxon>Eupercaria</taxon>
        <taxon>Perciformes</taxon>
        <taxon>Cottioidei</taxon>
        <taxon>Cottales</taxon>
        <taxon>Liparidae</taxon>
        <taxon>Liparis</taxon>
    </lineage>
</organism>
<dbReference type="Proteomes" id="UP000314294">
    <property type="component" value="Unassembled WGS sequence"/>
</dbReference>
<reference evidence="2 3" key="1">
    <citation type="submission" date="2019-03" db="EMBL/GenBank/DDBJ databases">
        <title>First draft genome of Liparis tanakae, snailfish: a comprehensive survey of snailfish specific genes.</title>
        <authorList>
            <person name="Kim W."/>
            <person name="Song I."/>
            <person name="Jeong J.-H."/>
            <person name="Kim D."/>
            <person name="Kim S."/>
            <person name="Ryu S."/>
            <person name="Song J.Y."/>
            <person name="Lee S.K."/>
        </authorList>
    </citation>
    <scope>NUCLEOTIDE SEQUENCE [LARGE SCALE GENOMIC DNA]</scope>
    <source>
        <tissue evidence="2">Muscle</tissue>
    </source>
</reference>
<dbReference type="EMBL" id="SRLO01000215">
    <property type="protein sequence ID" value="TNN66725.1"/>
    <property type="molecule type" value="Genomic_DNA"/>
</dbReference>
<keyword evidence="3" id="KW-1185">Reference proteome</keyword>
<dbReference type="OrthoDB" id="9948858at2759"/>
<feature type="region of interest" description="Disordered" evidence="1">
    <location>
        <begin position="1"/>
        <end position="98"/>
    </location>
</feature>
<comment type="caution">
    <text evidence="2">The sequence shown here is derived from an EMBL/GenBank/DDBJ whole genome shotgun (WGS) entry which is preliminary data.</text>
</comment>
<proteinExistence type="predicted"/>
<protein>
    <submittedName>
        <fullName evidence="2">Uncharacterized protein</fullName>
    </submittedName>
</protein>
<name>A0A4Z2HN54_9TELE</name>
<evidence type="ECO:0000256" key="1">
    <source>
        <dbReference type="SAM" id="MobiDB-lite"/>
    </source>
</evidence>
<sequence>MENRLVAERGRDGGRQKERGMKRKFTFSGTRGEATGVGMVWLTPRNPTLSERPQGVRGVHRTPESADWSGGGAQGRRSPGPTSRMSRRRSTGDLVPSDITEILAREARAHRGPKKPGSSLGQAFSWLKGNRRKKNLNNGLNRIAVGVTDAKLGLQNHDSAKARVQGLSHEEKNTSDVSET</sequence>
<feature type="region of interest" description="Disordered" evidence="1">
    <location>
        <begin position="157"/>
        <end position="180"/>
    </location>
</feature>
<dbReference type="AlphaFoldDB" id="A0A4Z2HN54"/>
<feature type="compositionally biased region" description="Basic and acidic residues" evidence="1">
    <location>
        <begin position="1"/>
        <end position="19"/>
    </location>
</feature>
<evidence type="ECO:0000313" key="3">
    <source>
        <dbReference type="Proteomes" id="UP000314294"/>
    </source>
</evidence>
<accession>A0A4Z2HN54</accession>
<evidence type="ECO:0000313" key="2">
    <source>
        <dbReference type="EMBL" id="TNN66725.1"/>
    </source>
</evidence>